<feature type="domain" description="HNH nuclease" evidence="5">
    <location>
        <begin position="59"/>
        <end position="113"/>
    </location>
</feature>
<evidence type="ECO:0000313" key="6">
    <source>
        <dbReference type="EMBL" id="AXF77524.1"/>
    </source>
</evidence>
<keyword evidence="7" id="KW-0255">Endonuclease</keyword>
<evidence type="ECO:0000313" key="9">
    <source>
        <dbReference type="Proteomes" id="UP000264980"/>
    </source>
</evidence>
<dbReference type="InterPro" id="IPR003615">
    <property type="entry name" value="HNH_nuc"/>
</dbReference>
<sequence>MLCAATGNRPCRYRGCAAVTNDGSGHCTAYRQLHAGDGWKRYQPGKSRHERGYVRHWEIRRERILRRDGYLCQNCRRNDTGMPAAEVDHIIPKYQGGTNDDSNLEGICKACHRAKTPRERR</sequence>
<dbReference type="GO" id="GO:0003676">
    <property type="term" value="F:nucleic acid binding"/>
    <property type="evidence" value="ECO:0007669"/>
    <property type="project" value="InterPro"/>
</dbReference>
<dbReference type="GO" id="GO:0004519">
    <property type="term" value="F:endonuclease activity"/>
    <property type="evidence" value="ECO:0007669"/>
    <property type="project" value="UniProtKB-KW"/>
</dbReference>
<keyword evidence="1" id="KW-0540">Nuclease</keyword>
<dbReference type="Gene3D" id="1.10.30.50">
    <property type="match status" value="1"/>
</dbReference>
<dbReference type="PATRIC" id="fig|65700.7.peg.5654"/>
<evidence type="ECO:0000256" key="2">
    <source>
        <dbReference type="ARBA" id="ARBA00022801"/>
    </source>
</evidence>
<protein>
    <recommendedName>
        <fullName evidence="4">Putative HNH nuclease YajD</fullName>
    </recommendedName>
</protein>
<dbReference type="SMART" id="SM00507">
    <property type="entry name" value="HNHc"/>
    <property type="match status" value="1"/>
</dbReference>
<accession>A0A0M2KDX3</accession>
<evidence type="ECO:0000256" key="3">
    <source>
        <dbReference type="ARBA" id="ARBA00038412"/>
    </source>
</evidence>
<dbReference type="GO" id="GO:0005829">
    <property type="term" value="C:cytosol"/>
    <property type="evidence" value="ECO:0007669"/>
    <property type="project" value="TreeGrafter"/>
</dbReference>
<dbReference type="Pfam" id="PF01844">
    <property type="entry name" value="HNH"/>
    <property type="match status" value="1"/>
</dbReference>
<reference evidence="6 9" key="2">
    <citation type="submission" date="2016-01" db="EMBL/GenBank/DDBJ databases">
        <authorList>
            <person name="Oliw E.H."/>
        </authorList>
    </citation>
    <scope>NUCLEOTIDE SEQUENCE [LARGE SCALE GENOMIC DNA]</scope>
    <source>
        <strain evidence="6 9">MDcuke</strain>
    </source>
</reference>
<dbReference type="Proteomes" id="UP000264980">
    <property type="component" value="Chromosome"/>
</dbReference>
<dbReference type="AlphaFoldDB" id="A0A0M2KDX3"/>
<evidence type="ECO:0000313" key="8">
    <source>
        <dbReference type="Proteomes" id="UP000033924"/>
    </source>
</evidence>
<name>A0A0M2KDX3_9GAMM</name>
<reference evidence="7 8" key="1">
    <citation type="submission" date="2015-01" db="EMBL/GenBank/DDBJ databases">
        <title>Erwinia tracheiphila.</title>
        <authorList>
            <person name="Shapiro L.R."/>
        </authorList>
    </citation>
    <scope>NUCLEOTIDE SEQUENCE [LARGE SCALE GENOMIC DNA]</scope>
    <source>
        <strain evidence="7 8">BuffGH</strain>
    </source>
</reference>
<dbReference type="PANTHER" id="PTHR41286">
    <property type="entry name" value="HNH NUCLEASE YAJD-RELATED"/>
    <property type="match status" value="1"/>
</dbReference>
<dbReference type="STRING" id="65700.SY86_22730"/>
<evidence type="ECO:0000256" key="4">
    <source>
        <dbReference type="ARBA" id="ARBA00040194"/>
    </source>
</evidence>
<dbReference type="EMBL" id="CP013970">
    <property type="protein sequence ID" value="AXF77524.1"/>
    <property type="molecule type" value="Genomic_DNA"/>
</dbReference>
<evidence type="ECO:0000259" key="5">
    <source>
        <dbReference type="SMART" id="SM00507"/>
    </source>
</evidence>
<dbReference type="PANTHER" id="PTHR41286:SF1">
    <property type="entry name" value="HNH NUCLEASE YAJD-RELATED"/>
    <property type="match status" value="1"/>
</dbReference>
<dbReference type="EMBL" id="JXNU01000003">
    <property type="protein sequence ID" value="KKF37575.1"/>
    <property type="molecule type" value="Genomic_DNA"/>
</dbReference>
<gene>
    <name evidence="6" type="ORF">AV903_18125</name>
    <name evidence="7" type="ORF">SY86_22730</name>
</gene>
<organism evidence="7 8">
    <name type="scientific">Erwinia tracheiphila</name>
    <dbReference type="NCBI Taxonomy" id="65700"/>
    <lineage>
        <taxon>Bacteria</taxon>
        <taxon>Pseudomonadati</taxon>
        <taxon>Pseudomonadota</taxon>
        <taxon>Gammaproteobacteria</taxon>
        <taxon>Enterobacterales</taxon>
        <taxon>Erwiniaceae</taxon>
        <taxon>Erwinia</taxon>
    </lineage>
</organism>
<evidence type="ECO:0000313" key="7">
    <source>
        <dbReference type="EMBL" id="KKF37575.1"/>
    </source>
</evidence>
<dbReference type="InterPro" id="IPR002711">
    <property type="entry name" value="HNH"/>
</dbReference>
<dbReference type="RefSeq" id="WP_016193146.1">
    <property type="nucleotide sequence ID" value="NZ_CP013970.1"/>
</dbReference>
<keyword evidence="2" id="KW-0378">Hydrolase</keyword>
<dbReference type="CDD" id="cd00085">
    <property type="entry name" value="HNHc"/>
    <property type="match status" value="1"/>
</dbReference>
<dbReference type="GO" id="GO:0016787">
    <property type="term" value="F:hydrolase activity"/>
    <property type="evidence" value="ECO:0007669"/>
    <property type="project" value="UniProtKB-KW"/>
</dbReference>
<proteinExistence type="inferred from homology"/>
<dbReference type="GO" id="GO:0008270">
    <property type="term" value="F:zinc ion binding"/>
    <property type="evidence" value="ECO:0007669"/>
    <property type="project" value="InterPro"/>
</dbReference>
<evidence type="ECO:0000256" key="1">
    <source>
        <dbReference type="ARBA" id="ARBA00022722"/>
    </source>
</evidence>
<keyword evidence="8" id="KW-1185">Reference proteome</keyword>
<dbReference type="Proteomes" id="UP000033924">
    <property type="component" value="Unassembled WGS sequence"/>
</dbReference>
<comment type="similarity">
    <text evidence="3">Belongs to the HNH nuclease family.</text>
</comment>